<dbReference type="KEGG" id="rhl:LPU83_pLPU83d_0752"/>
<organism evidence="2 3">
    <name type="scientific">Rhizobium favelukesii</name>
    <dbReference type="NCBI Taxonomy" id="348824"/>
    <lineage>
        <taxon>Bacteria</taxon>
        <taxon>Pseudomonadati</taxon>
        <taxon>Pseudomonadota</taxon>
        <taxon>Alphaproteobacteria</taxon>
        <taxon>Hyphomicrobiales</taxon>
        <taxon>Rhizobiaceae</taxon>
        <taxon>Rhizobium/Agrobacterium group</taxon>
        <taxon>Rhizobium</taxon>
    </lineage>
</organism>
<feature type="region of interest" description="Disordered" evidence="1">
    <location>
        <begin position="112"/>
        <end position="151"/>
    </location>
</feature>
<keyword evidence="2" id="KW-0614">Plasmid</keyword>
<accession>W6RLW9</accession>
<proteinExistence type="predicted"/>
<evidence type="ECO:0000313" key="3">
    <source>
        <dbReference type="Proteomes" id="UP000019443"/>
    </source>
</evidence>
<dbReference type="AlphaFoldDB" id="W6RLW9"/>
<protein>
    <submittedName>
        <fullName evidence="2">Uncharacterized protein</fullName>
    </submittedName>
</protein>
<name>W6RLW9_9HYPH</name>
<gene>
    <name evidence="2" type="ORF">LPU83_pLPU83d_0752</name>
</gene>
<dbReference type="Proteomes" id="UP000019443">
    <property type="component" value="Plasmid pLPU83d"/>
</dbReference>
<evidence type="ECO:0000313" key="2">
    <source>
        <dbReference type="EMBL" id="CDM62122.1"/>
    </source>
</evidence>
<dbReference type="RefSeq" id="WP_024315471.1">
    <property type="nucleotide sequence ID" value="NZ_ATTO01000022.1"/>
</dbReference>
<geneLocation type="plasmid" evidence="2 3">
    <name>pLPU83d</name>
</geneLocation>
<dbReference type="EMBL" id="HG916855">
    <property type="protein sequence ID" value="CDM62122.1"/>
    <property type="molecule type" value="Genomic_DNA"/>
</dbReference>
<evidence type="ECO:0000256" key="1">
    <source>
        <dbReference type="SAM" id="MobiDB-lite"/>
    </source>
</evidence>
<keyword evidence="3" id="KW-1185">Reference proteome</keyword>
<sequence length="204" mass="22195">MKTRQRQFVVEIKGGRRLQKAQAASIWGGTDLKALAREVEDKAPHLFSSTEAPHTQVDAEGGGPTQLQTNSVSGRGRGADGTPEGMPSAARIDVEGTLPQKAEDANKAVVAQMPASGDTSEPQPASKNADGKSRKRKPARETGRLRTGKTTDLREKSEAILSSISLDEVIALDAENRRLKRLWAEHLHRQNLQLKKMLERFGVA</sequence>
<dbReference type="HOGENOM" id="CLU_1348176_0_0_5"/>
<feature type="region of interest" description="Disordered" evidence="1">
    <location>
        <begin position="43"/>
        <end position="89"/>
    </location>
</feature>
<reference evidence="2" key="1">
    <citation type="submission" date="2013-11" db="EMBL/GenBank/DDBJ databases">
        <title>Draft genome sequence of the broad-host-range Rhizobium sp. LPU83 strain, a member of the low-genetic diversity Oregon-like Rhizobium sp. group.</title>
        <authorList>
            <person name="Wibberg D."/>
            <person name="Puehler A."/>
            <person name="Schlueter A."/>
        </authorList>
    </citation>
    <scope>NUCLEOTIDE SEQUENCE [LARGE SCALE GENOMIC DNA]</scope>
    <source>
        <strain evidence="2">LPU83</strain>
        <plasmid evidence="2">pLPU83d</plasmid>
    </source>
</reference>
<dbReference type="PATRIC" id="fig|348824.6.peg.6410"/>
<feature type="compositionally biased region" description="Basic and acidic residues" evidence="1">
    <location>
        <begin position="139"/>
        <end position="151"/>
    </location>
</feature>
<feature type="compositionally biased region" description="Polar residues" evidence="1">
    <location>
        <begin position="117"/>
        <end position="126"/>
    </location>
</feature>